<keyword evidence="2" id="KW-1185">Reference proteome</keyword>
<sequence>GRWYTRSSNSCSGRLNWSGGVWGTARAPSALVVWTMQSARASAQANRAILRYAETCRLRDAWSRIDCGGGSLSLCLAGGGYGWMGIIATRHLVKQKEFRRVHACSPTLLVGACARAVK</sequence>
<proteinExistence type="predicted"/>
<dbReference type="OrthoDB" id="3694254at2759"/>
<accession>M2UMS7</accession>
<reference evidence="2" key="2">
    <citation type="journal article" date="2013" name="PLoS Genet.">
        <title>Comparative genome structure, secondary metabolite, and effector coding capacity across Cochliobolus pathogens.</title>
        <authorList>
            <person name="Condon B.J."/>
            <person name="Leng Y."/>
            <person name="Wu D."/>
            <person name="Bushley K.E."/>
            <person name="Ohm R.A."/>
            <person name="Otillar R."/>
            <person name="Martin J."/>
            <person name="Schackwitz W."/>
            <person name="Grimwood J."/>
            <person name="MohdZainudin N."/>
            <person name="Xue C."/>
            <person name="Wang R."/>
            <person name="Manning V.A."/>
            <person name="Dhillon B."/>
            <person name="Tu Z.J."/>
            <person name="Steffenson B.J."/>
            <person name="Salamov A."/>
            <person name="Sun H."/>
            <person name="Lowry S."/>
            <person name="LaButti K."/>
            <person name="Han J."/>
            <person name="Copeland A."/>
            <person name="Lindquist E."/>
            <person name="Barry K."/>
            <person name="Schmutz J."/>
            <person name="Baker S.E."/>
            <person name="Ciuffetti L.M."/>
            <person name="Grigoriev I.V."/>
            <person name="Zhong S."/>
            <person name="Turgeon B.G."/>
        </authorList>
    </citation>
    <scope>NUCLEOTIDE SEQUENCE [LARGE SCALE GENOMIC DNA]</scope>
    <source>
        <strain evidence="2">C5 / ATCC 48332 / race O</strain>
    </source>
</reference>
<dbReference type="EMBL" id="KB445579">
    <property type="protein sequence ID" value="EMD89232.1"/>
    <property type="molecule type" value="Genomic_DNA"/>
</dbReference>
<feature type="non-terminal residue" evidence="1">
    <location>
        <position position="1"/>
    </location>
</feature>
<dbReference type="OMA" id="WTMQSAR"/>
<evidence type="ECO:0000313" key="2">
    <source>
        <dbReference type="Proteomes" id="UP000016936"/>
    </source>
</evidence>
<dbReference type="HOGENOM" id="CLU_2151651_0_0_1"/>
<dbReference type="Proteomes" id="UP000016936">
    <property type="component" value="Unassembled WGS sequence"/>
</dbReference>
<gene>
    <name evidence="1" type="ORF">COCHEDRAFT_1107480</name>
</gene>
<dbReference type="AlphaFoldDB" id="M2UMS7"/>
<protein>
    <submittedName>
        <fullName evidence="1">Uncharacterized protein</fullName>
    </submittedName>
</protein>
<reference evidence="1 2" key="1">
    <citation type="journal article" date="2012" name="PLoS Pathog.">
        <title>Diverse lifestyles and strategies of plant pathogenesis encoded in the genomes of eighteen Dothideomycetes fungi.</title>
        <authorList>
            <person name="Ohm R.A."/>
            <person name="Feau N."/>
            <person name="Henrissat B."/>
            <person name="Schoch C.L."/>
            <person name="Horwitz B.A."/>
            <person name="Barry K.W."/>
            <person name="Condon B.J."/>
            <person name="Copeland A.C."/>
            <person name="Dhillon B."/>
            <person name="Glaser F."/>
            <person name="Hesse C.N."/>
            <person name="Kosti I."/>
            <person name="LaButti K."/>
            <person name="Lindquist E.A."/>
            <person name="Lucas S."/>
            <person name="Salamov A.A."/>
            <person name="Bradshaw R.E."/>
            <person name="Ciuffetti L."/>
            <person name="Hamelin R.C."/>
            <person name="Kema G.H.J."/>
            <person name="Lawrence C."/>
            <person name="Scott J.A."/>
            <person name="Spatafora J.W."/>
            <person name="Turgeon B.G."/>
            <person name="de Wit P.J.G.M."/>
            <person name="Zhong S."/>
            <person name="Goodwin S.B."/>
            <person name="Grigoriev I.V."/>
        </authorList>
    </citation>
    <scope>NUCLEOTIDE SEQUENCE [LARGE SCALE GENOMIC DNA]</scope>
    <source>
        <strain evidence="2">C5 / ATCC 48332 / race O</strain>
    </source>
</reference>
<evidence type="ECO:0000313" key="1">
    <source>
        <dbReference type="EMBL" id="EMD89232.1"/>
    </source>
</evidence>
<organism evidence="1 2">
    <name type="scientific">Cochliobolus heterostrophus (strain C5 / ATCC 48332 / race O)</name>
    <name type="common">Southern corn leaf blight fungus</name>
    <name type="synonym">Bipolaris maydis</name>
    <dbReference type="NCBI Taxonomy" id="701091"/>
    <lineage>
        <taxon>Eukaryota</taxon>
        <taxon>Fungi</taxon>
        <taxon>Dikarya</taxon>
        <taxon>Ascomycota</taxon>
        <taxon>Pezizomycotina</taxon>
        <taxon>Dothideomycetes</taxon>
        <taxon>Pleosporomycetidae</taxon>
        <taxon>Pleosporales</taxon>
        <taxon>Pleosporineae</taxon>
        <taxon>Pleosporaceae</taxon>
        <taxon>Bipolaris</taxon>
    </lineage>
</organism>
<name>M2UMS7_COCH5</name>